<keyword evidence="6" id="KW-0732">Signal</keyword>
<feature type="chain" id="PRO_5005190679" description="AMP-dependent synthetase/ligase domain-containing protein" evidence="6">
    <location>
        <begin position="27"/>
        <end position="706"/>
    </location>
</feature>
<dbReference type="GO" id="GO:0005324">
    <property type="term" value="F:long-chain fatty acid transmembrane transporter activity"/>
    <property type="evidence" value="ECO:0007669"/>
    <property type="project" value="TreeGrafter"/>
</dbReference>
<dbReference type="GO" id="GO:0044539">
    <property type="term" value="P:long-chain fatty acid import into cell"/>
    <property type="evidence" value="ECO:0007669"/>
    <property type="project" value="TreeGrafter"/>
</dbReference>
<dbReference type="Gene3D" id="3.40.50.12780">
    <property type="entry name" value="N-terminal domain of ligase-like"/>
    <property type="match status" value="1"/>
</dbReference>
<evidence type="ECO:0000313" key="8">
    <source>
        <dbReference type="EMBL" id="CEM31161.1"/>
    </source>
</evidence>
<dbReference type="Pfam" id="PF00501">
    <property type="entry name" value="AMP-binding"/>
    <property type="match status" value="1"/>
</dbReference>
<reference evidence="8 9" key="1">
    <citation type="submission" date="2014-11" db="EMBL/GenBank/DDBJ databases">
        <authorList>
            <person name="Zhu J."/>
            <person name="Qi W."/>
            <person name="Song R."/>
        </authorList>
    </citation>
    <scope>NUCLEOTIDE SEQUENCE [LARGE SCALE GENOMIC DNA]</scope>
</reference>
<dbReference type="GO" id="GO:0004467">
    <property type="term" value="F:long-chain fatty acid-CoA ligase activity"/>
    <property type="evidence" value="ECO:0007669"/>
    <property type="project" value="TreeGrafter"/>
</dbReference>
<organism evidence="8 9">
    <name type="scientific">Vitrella brassicaformis (strain CCMP3155)</name>
    <dbReference type="NCBI Taxonomy" id="1169540"/>
    <lineage>
        <taxon>Eukaryota</taxon>
        <taxon>Sar</taxon>
        <taxon>Alveolata</taxon>
        <taxon>Colpodellida</taxon>
        <taxon>Vitrellaceae</taxon>
        <taxon>Vitrella</taxon>
    </lineage>
</organism>
<evidence type="ECO:0000256" key="3">
    <source>
        <dbReference type="ARBA" id="ARBA00022741"/>
    </source>
</evidence>
<dbReference type="PANTHER" id="PTHR43107">
    <property type="entry name" value="LONG-CHAIN FATTY ACID TRANSPORT PROTEIN"/>
    <property type="match status" value="1"/>
</dbReference>
<sequence length="706" mass="78902">MAGSRRISSVLVLSLLLFNPAVFIHGDRPKAASSFLHRRGNAQQRDSTTNGERDKEGAAADEGTVDDVAAECGMSLEEIEASYWHGYHYDRQVMSAFEGAGLTNVADYFEAAADEVPDSLCIESVETGEKLTYRQVDERANKVAHWAIKAGVKKGEVVALFMENRPEFIWIWLGFAKAGATIALINTNLEGDLLQHAIQVSKATIVVTSDTLLPAWRGMVASHPPEQSCKLFIYGKTKPHNVPSSRFSERSLPPLLRRMKKDRPDKKCRAGFGQYDPHFYIYTSGTTGKSKAAKFNHKRVIGAGVTWARHMQLKSSDKFYIPLPLYHGNGGVVAVSACWRARCAMVLRRKLSASRFLDDIRRFGCTATIYVGEVWRYICVQPPKSSDRSHPLRVAAGNGLRYETWKEVVDRFGVERLVEHYGQTEMPAAHPMINSYGKVASCGFIPLSVRGSLGTEKLIQYDVENDCAVRGTDGFCREADLAPDGSRTGEAIVKLEEPYSGYTSDEATDKVLYRDVFEKGDTWYHSGDLLRVDRHGFFYFVDRAGDSYRWKGENVSTNEVCEVISQCPVVKEANVYGVTVPSVNTQDGSTNHDTFGKVGMVSVLPREGVETEAFLSQLREHVHANLPSYARPAFVRIRRTENEKTGTYKFKKYDFVQDGFDPKKVTKTSPSHHQADLLYFDHPEEGRYVELTADVYTAITTGAIRL</sequence>
<feature type="region of interest" description="Disordered" evidence="5">
    <location>
        <begin position="35"/>
        <end position="62"/>
    </location>
</feature>
<name>A0A0G4GM14_VITBC</name>
<dbReference type="InterPro" id="IPR000873">
    <property type="entry name" value="AMP-dep_synth/lig_dom"/>
</dbReference>
<dbReference type="EMBL" id="CDMY01000717">
    <property type="protein sequence ID" value="CEM31161.1"/>
    <property type="molecule type" value="Genomic_DNA"/>
</dbReference>
<dbReference type="AlphaFoldDB" id="A0A0G4GM14"/>
<dbReference type="SUPFAM" id="SSF56801">
    <property type="entry name" value="Acetyl-CoA synthetase-like"/>
    <property type="match status" value="1"/>
</dbReference>
<proteinExistence type="inferred from homology"/>
<dbReference type="GO" id="GO:0005886">
    <property type="term" value="C:plasma membrane"/>
    <property type="evidence" value="ECO:0007669"/>
    <property type="project" value="TreeGrafter"/>
</dbReference>
<evidence type="ECO:0000256" key="2">
    <source>
        <dbReference type="ARBA" id="ARBA00022598"/>
    </source>
</evidence>
<dbReference type="InterPro" id="IPR020845">
    <property type="entry name" value="AMP-binding_CS"/>
</dbReference>
<keyword evidence="9" id="KW-1185">Reference proteome</keyword>
<feature type="signal peptide" evidence="6">
    <location>
        <begin position="1"/>
        <end position="26"/>
    </location>
</feature>
<dbReference type="GO" id="GO:0005524">
    <property type="term" value="F:ATP binding"/>
    <property type="evidence" value="ECO:0007669"/>
    <property type="project" value="UniProtKB-KW"/>
</dbReference>
<keyword evidence="4" id="KW-0067">ATP-binding</keyword>
<dbReference type="PhylomeDB" id="A0A0G4GM14"/>
<dbReference type="Gene3D" id="3.30.300.30">
    <property type="match status" value="1"/>
</dbReference>
<dbReference type="Proteomes" id="UP000041254">
    <property type="component" value="Unassembled WGS sequence"/>
</dbReference>
<keyword evidence="3" id="KW-0547">Nucleotide-binding</keyword>
<evidence type="ECO:0000259" key="7">
    <source>
        <dbReference type="Pfam" id="PF00501"/>
    </source>
</evidence>
<evidence type="ECO:0000256" key="5">
    <source>
        <dbReference type="SAM" id="MobiDB-lite"/>
    </source>
</evidence>
<dbReference type="VEuPathDB" id="CryptoDB:Vbra_23062"/>
<dbReference type="OrthoDB" id="288590at2759"/>
<evidence type="ECO:0000313" key="9">
    <source>
        <dbReference type="Proteomes" id="UP000041254"/>
    </source>
</evidence>
<gene>
    <name evidence="8" type="ORF">Vbra_23062</name>
</gene>
<protein>
    <recommendedName>
        <fullName evidence="7">AMP-dependent synthetase/ligase domain-containing protein</fullName>
    </recommendedName>
</protein>
<evidence type="ECO:0000256" key="1">
    <source>
        <dbReference type="ARBA" id="ARBA00006432"/>
    </source>
</evidence>
<dbReference type="OMA" id="RDTRGHC"/>
<accession>A0A0G4GM14</accession>
<feature type="compositionally biased region" description="Polar residues" evidence="5">
    <location>
        <begin position="41"/>
        <end position="50"/>
    </location>
</feature>
<dbReference type="InParanoid" id="A0A0G4GM14"/>
<comment type="similarity">
    <text evidence="1">Belongs to the ATP-dependent AMP-binding enzyme family.</text>
</comment>
<feature type="domain" description="AMP-dependent synthetase/ligase" evidence="7">
    <location>
        <begin position="109"/>
        <end position="444"/>
    </location>
</feature>
<dbReference type="PROSITE" id="PS00455">
    <property type="entry name" value="AMP_BINDING"/>
    <property type="match status" value="1"/>
</dbReference>
<dbReference type="InterPro" id="IPR045851">
    <property type="entry name" value="AMP-bd_C_sf"/>
</dbReference>
<dbReference type="PANTHER" id="PTHR43107:SF15">
    <property type="entry name" value="FATTY ACID TRANSPORT PROTEIN 3, ISOFORM A"/>
    <property type="match status" value="1"/>
</dbReference>
<evidence type="ECO:0000256" key="4">
    <source>
        <dbReference type="ARBA" id="ARBA00022840"/>
    </source>
</evidence>
<evidence type="ECO:0000256" key="6">
    <source>
        <dbReference type="SAM" id="SignalP"/>
    </source>
</evidence>
<keyword evidence="2" id="KW-0436">Ligase</keyword>
<dbReference type="InterPro" id="IPR042099">
    <property type="entry name" value="ANL_N_sf"/>
</dbReference>
<dbReference type="STRING" id="1169540.A0A0G4GM14"/>